<dbReference type="GO" id="GO:0005764">
    <property type="term" value="C:lysosome"/>
    <property type="evidence" value="ECO:0007669"/>
    <property type="project" value="UniProtKB-SubCell"/>
</dbReference>
<evidence type="ECO:0000256" key="2">
    <source>
        <dbReference type="RuleBase" id="RU368069"/>
    </source>
</evidence>
<organism evidence="5 6">
    <name type="scientific">Blomia tropicalis</name>
    <name type="common">Mite</name>
    <dbReference type="NCBI Taxonomy" id="40697"/>
    <lineage>
        <taxon>Eukaryota</taxon>
        <taxon>Metazoa</taxon>
        <taxon>Ecdysozoa</taxon>
        <taxon>Arthropoda</taxon>
        <taxon>Chelicerata</taxon>
        <taxon>Arachnida</taxon>
        <taxon>Acari</taxon>
        <taxon>Acariformes</taxon>
        <taxon>Sarcoptiformes</taxon>
        <taxon>Astigmata</taxon>
        <taxon>Glycyphagoidea</taxon>
        <taxon>Echimyopodidae</taxon>
        <taxon>Blomia</taxon>
    </lineage>
</organism>
<dbReference type="PANTHER" id="PTHR13153">
    <property type="entry name" value="CGTHBA PROTEIN -14 GENE PROTEIN"/>
    <property type="match status" value="1"/>
</dbReference>
<evidence type="ECO:0000313" key="5">
    <source>
        <dbReference type="EMBL" id="KAJ6218736.1"/>
    </source>
</evidence>
<dbReference type="AlphaFoldDB" id="A0A9Q0RLH9"/>
<proteinExistence type="inferred from homology"/>
<dbReference type="OMA" id="CNLAFRY"/>
<dbReference type="Pfam" id="PF24064">
    <property type="entry name" value="HTH_NPRL3"/>
    <property type="match status" value="1"/>
</dbReference>
<feature type="region of interest" description="Disordered" evidence="3">
    <location>
        <begin position="474"/>
        <end position="510"/>
    </location>
</feature>
<comment type="similarity">
    <text evidence="1 2">Belongs to the NPR3 family.</text>
</comment>
<evidence type="ECO:0000256" key="3">
    <source>
        <dbReference type="SAM" id="MobiDB-lite"/>
    </source>
</evidence>
<evidence type="ECO:0000256" key="1">
    <source>
        <dbReference type="ARBA" id="ARBA00010546"/>
    </source>
</evidence>
<dbReference type="GO" id="GO:0038202">
    <property type="term" value="P:TORC1 signaling"/>
    <property type="evidence" value="ECO:0007669"/>
    <property type="project" value="TreeGrafter"/>
</dbReference>
<name>A0A9Q0RLH9_BLOTA</name>
<reference evidence="5" key="1">
    <citation type="submission" date="2022-12" db="EMBL/GenBank/DDBJ databases">
        <title>Genome assemblies of Blomia tropicalis.</title>
        <authorList>
            <person name="Cui Y."/>
        </authorList>
    </citation>
    <scope>NUCLEOTIDE SEQUENCE</scope>
    <source>
        <tissue evidence="5">Adult mites</tissue>
    </source>
</reference>
<dbReference type="GO" id="GO:1904262">
    <property type="term" value="P:negative regulation of TORC1 signaling"/>
    <property type="evidence" value="ECO:0007669"/>
    <property type="project" value="TreeGrafter"/>
</dbReference>
<comment type="function">
    <text evidence="2">As a component of the GATOR1 complex functions as an inhibitor of the amino acid-sensing branch of the TORC1 pathway.</text>
</comment>
<dbReference type="Pfam" id="PF03666">
    <property type="entry name" value="NPR3"/>
    <property type="match status" value="1"/>
</dbReference>
<dbReference type="Proteomes" id="UP001142055">
    <property type="component" value="Chromosome 2"/>
</dbReference>
<evidence type="ECO:0000313" key="6">
    <source>
        <dbReference type="Proteomes" id="UP001142055"/>
    </source>
</evidence>
<evidence type="ECO:0000259" key="4">
    <source>
        <dbReference type="Pfam" id="PF24064"/>
    </source>
</evidence>
<protein>
    <recommendedName>
        <fullName evidence="2">GATOR complex protein NPRL3</fullName>
    </recommendedName>
    <alternativeName>
        <fullName evidence="2">Nitrogen permease regulator 3-like protein</fullName>
    </alternativeName>
</protein>
<keyword evidence="6" id="KW-1185">Reference proteome</keyword>
<sequence length="626" mass="70553">MIATNLANMSDVTTPLGVFLVKSDSSEEKLLFRFPYVIVTESKNLSARSNLNKYALVMPSKHEKLPGTGVLNDHSVSTSGPYSHLPAYTELASSSAINDDVDDQEEITKVIGITDSAFSNLFGVVKRKLCGKKFELKVDNVRFVGHPTMLDNNQCFHIVFALKANAPHDVVKCYHELSQNLAVALHSEERRCRFFSEQSRIMISCHDEISQTVNGTANGHGKGNNYQSLSPYELIIQRSKLAENLRDTFNHLLKRGVVNIRVNRWINVNFCLPQKVHRKLVASDTAPPITPANIHDCLVRLRPYHTFLLLVEISTLLAALPYDVSPSFVRLIKVANPLKNMLDLSADANISLGQTFYIVAQLIYWGKATIIFPLCETNVYMLHPSAPTDLESPLVGEFEHCFPGESLIRTLSLFSLGVSLSQLKNPMDSADQQCKLVQMIIWMLRKRLLLQFHTYVVFVPLLTAPPVMKQRLSFTQSNPSNERATSTSADLNDNTSTMGSSYQSETSMGTSPMSPHLNDFDLQTQNNIRNELDMEKPELILKEIGLAPEEIHAIMTAPAADNVEDVRLFSKLCSYFDGHHHIEDIMYYENLRRSQILTLIDKFRDVLLVYQFEDTTVDKLQPYNVL</sequence>
<keyword evidence="2" id="KW-0732">Signal</keyword>
<comment type="subcellular location">
    <subcellularLocation>
        <location evidence="2">Lysosome</location>
    </subcellularLocation>
</comment>
<dbReference type="PANTHER" id="PTHR13153:SF5">
    <property type="entry name" value="GATOR COMPLEX PROTEIN NPRL3"/>
    <property type="match status" value="1"/>
</dbReference>
<dbReference type="GO" id="GO:1990130">
    <property type="term" value="C:GATOR1 complex"/>
    <property type="evidence" value="ECO:0007669"/>
    <property type="project" value="UniProtKB-UniRule"/>
</dbReference>
<dbReference type="GO" id="GO:0010508">
    <property type="term" value="P:positive regulation of autophagy"/>
    <property type="evidence" value="ECO:0007669"/>
    <property type="project" value="TreeGrafter"/>
</dbReference>
<feature type="domain" description="GATOR1 complex protein NPRL3 C-terminal HTH" evidence="4">
    <location>
        <begin position="550"/>
        <end position="607"/>
    </location>
</feature>
<dbReference type="InterPro" id="IPR056603">
    <property type="entry name" value="HTH_NPRL3"/>
</dbReference>
<keyword evidence="2" id="KW-0458">Lysosome</keyword>
<gene>
    <name evidence="5" type="ORF">RDWZM_004548</name>
</gene>
<dbReference type="InterPro" id="IPR005365">
    <property type="entry name" value="Npr3"/>
</dbReference>
<accession>A0A9Q0RLH9</accession>
<dbReference type="EMBL" id="JAPWDV010000002">
    <property type="protein sequence ID" value="KAJ6218736.1"/>
    <property type="molecule type" value="Genomic_DNA"/>
</dbReference>
<comment type="caution">
    <text evidence="5">The sequence shown here is derived from an EMBL/GenBank/DDBJ whole genome shotgun (WGS) entry which is preliminary data.</text>
</comment>
<dbReference type="OrthoDB" id="18648at2759"/>
<dbReference type="GO" id="GO:0034198">
    <property type="term" value="P:cellular response to amino acid starvation"/>
    <property type="evidence" value="ECO:0007669"/>
    <property type="project" value="UniProtKB-UniRule"/>
</dbReference>